<organism evidence="4 5">
    <name type="scientific">Fomitopsis schrenkii</name>
    <name type="common">Brown rot fungus</name>
    <dbReference type="NCBI Taxonomy" id="2126942"/>
    <lineage>
        <taxon>Eukaryota</taxon>
        <taxon>Fungi</taxon>
        <taxon>Dikarya</taxon>
        <taxon>Basidiomycota</taxon>
        <taxon>Agaricomycotina</taxon>
        <taxon>Agaricomycetes</taxon>
        <taxon>Polyporales</taxon>
        <taxon>Fomitopsis</taxon>
    </lineage>
</organism>
<accession>S8DM52</accession>
<keyword evidence="2" id="KW-0863">Zinc-finger</keyword>
<keyword evidence="1" id="KW-0507">mRNA processing</keyword>
<dbReference type="SMART" id="SM00343">
    <property type="entry name" value="ZnF_C2HC"/>
    <property type="match status" value="4"/>
</dbReference>
<evidence type="ECO:0000259" key="3">
    <source>
        <dbReference type="PROSITE" id="PS50158"/>
    </source>
</evidence>
<dbReference type="Pfam" id="PF00098">
    <property type="entry name" value="zf-CCHC"/>
    <property type="match status" value="2"/>
</dbReference>
<evidence type="ECO:0000313" key="5">
    <source>
        <dbReference type="Proteomes" id="UP000015241"/>
    </source>
</evidence>
<name>S8DM52_FOMSC</name>
<dbReference type="HOGENOM" id="CLU_2612464_0_0_1"/>
<evidence type="ECO:0000256" key="2">
    <source>
        <dbReference type="PROSITE-ProRule" id="PRU00047"/>
    </source>
</evidence>
<dbReference type="EMBL" id="KE504260">
    <property type="protein sequence ID" value="EPS93702.1"/>
    <property type="molecule type" value="Genomic_DNA"/>
</dbReference>
<feature type="non-terminal residue" evidence="4">
    <location>
        <position position="79"/>
    </location>
</feature>
<dbReference type="PROSITE" id="PS50158">
    <property type="entry name" value="ZF_CCHC"/>
    <property type="match status" value="2"/>
</dbReference>
<dbReference type="Proteomes" id="UP000015241">
    <property type="component" value="Unassembled WGS sequence"/>
</dbReference>
<dbReference type="SUPFAM" id="SSF57756">
    <property type="entry name" value="Retrovirus zinc finger-like domains"/>
    <property type="match status" value="2"/>
</dbReference>
<evidence type="ECO:0000313" key="4">
    <source>
        <dbReference type="EMBL" id="EPS93702.1"/>
    </source>
</evidence>
<feature type="domain" description="CCHC-type" evidence="3">
    <location>
        <begin position="47"/>
        <end position="60"/>
    </location>
</feature>
<dbReference type="OrthoDB" id="3341596at2759"/>
<dbReference type="Gene3D" id="4.10.60.10">
    <property type="entry name" value="Zinc finger, CCHC-type"/>
    <property type="match status" value="2"/>
</dbReference>
<gene>
    <name evidence="4" type="ORF">FOMPIDRAFT_1088834</name>
</gene>
<keyword evidence="2" id="KW-0862">Zinc</keyword>
<dbReference type="STRING" id="743788.S8DM52"/>
<sequence length="79" mass="8622">CKKCWESGHAFWECPQQKEESGPKCYLCNGTGHQSNKCANTAVRRICHGCGDKGHLVSQCAKATCYMCGLTGHISRSCP</sequence>
<dbReference type="GO" id="GO:0003676">
    <property type="term" value="F:nucleic acid binding"/>
    <property type="evidence" value="ECO:0007669"/>
    <property type="project" value="InterPro"/>
</dbReference>
<feature type="non-terminal residue" evidence="4">
    <location>
        <position position="1"/>
    </location>
</feature>
<dbReference type="InParanoid" id="S8DM52"/>
<reference evidence="4 5" key="1">
    <citation type="journal article" date="2012" name="Science">
        <title>The Paleozoic origin of enzymatic lignin decomposition reconstructed from 31 fungal genomes.</title>
        <authorList>
            <person name="Floudas D."/>
            <person name="Binder M."/>
            <person name="Riley R."/>
            <person name="Barry K."/>
            <person name="Blanchette R.A."/>
            <person name="Henrissat B."/>
            <person name="Martinez A.T."/>
            <person name="Otillar R."/>
            <person name="Spatafora J.W."/>
            <person name="Yadav J.S."/>
            <person name="Aerts A."/>
            <person name="Benoit I."/>
            <person name="Boyd A."/>
            <person name="Carlson A."/>
            <person name="Copeland A."/>
            <person name="Coutinho P.M."/>
            <person name="de Vries R.P."/>
            <person name="Ferreira P."/>
            <person name="Findley K."/>
            <person name="Foster B."/>
            <person name="Gaskell J."/>
            <person name="Glotzer D."/>
            <person name="Gorecki P."/>
            <person name="Heitman J."/>
            <person name="Hesse C."/>
            <person name="Hori C."/>
            <person name="Igarashi K."/>
            <person name="Jurgens J.A."/>
            <person name="Kallen N."/>
            <person name="Kersten P."/>
            <person name="Kohler A."/>
            <person name="Kuees U."/>
            <person name="Kumar T.K.A."/>
            <person name="Kuo A."/>
            <person name="LaButti K."/>
            <person name="Larrondo L.F."/>
            <person name="Lindquist E."/>
            <person name="Ling A."/>
            <person name="Lombard V."/>
            <person name="Lucas S."/>
            <person name="Lundell T."/>
            <person name="Martin R."/>
            <person name="McLaughlin D.J."/>
            <person name="Morgenstern I."/>
            <person name="Morin E."/>
            <person name="Murat C."/>
            <person name="Nagy L.G."/>
            <person name="Nolan M."/>
            <person name="Ohm R.A."/>
            <person name="Patyshakuliyeva A."/>
            <person name="Rokas A."/>
            <person name="Ruiz-Duenas F.J."/>
            <person name="Sabat G."/>
            <person name="Salamov A."/>
            <person name="Samejima M."/>
            <person name="Schmutz J."/>
            <person name="Slot J.C."/>
            <person name="St John F."/>
            <person name="Stenlid J."/>
            <person name="Sun H."/>
            <person name="Sun S."/>
            <person name="Syed K."/>
            <person name="Tsang A."/>
            <person name="Wiebenga A."/>
            <person name="Young D."/>
            <person name="Pisabarro A."/>
            <person name="Eastwood D.C."/>
            <person name="Martin F."/>
            <person name="Cullen D."/>
            <person name="Grigoriev I.V."/>
            <person name="Hibbett D.S."/>
        </authorList>
    </citation>
    <scope>NUCLEOTIDE SEQUENCE</scope>
    <source>
        <strain evidence="5">FP-58527</strain>
    </source>
</reference>
<keyword evidence="5" id="KW-1185">Reference proteome</keyword>
<dbReference type="AlphaFoldDB" id="S8DM52"/>
<dbReference type="GO" id="GO:0008270">
    <property type="term" value="F:zinc ion binding"/>
    <property type="evidence" value="ECO:0007669"/>
    <property type="project" value="UniProtKB-KW"/>
</dbReference>
<protein>
    <recommendedName>
        <fullName evidence="3">CCHC-type domain-containing protein</fullName>
    </recommendedName>
</protein>
<dbReference type="InterPro" id="IPR036875">
    <property type="entry name" value="Znf_CCHC_sf"/>
</dbReference>
<keyword evidence="2" id="KW-0479">Metal-binding</keyword>
<dbReference type="InterPro" id="IPR001878">
    <property type="entry name" value="Znf_CCHC"/>
</dbReference>
<proteinExistence type="predicted"/>
<evidence type="ECO:0000256" key="1">
    <source>
        <dbReference type="ARBA" id="ARBA00022664"/>
    </source>
</evidence>
<feature type="domain" description="CCHC-type" evidence="3">
    <location>
        <begin position="65"/>
        <end position="79"/>
    </location>
</feature>
<dbReference type="GO" id="GO:0006397">
    <property type="term" value="P:mRNA processing"/>
    <property type="evidence" value="ECO:0007669"/>
    <property type="project" value="UniProtKB-KW"/>
</dbReference>